<feature type="region of interest" description="Disordered" evidence="1">
    <location>
        <begin position="44"/>
        <end position="69"/>
    </location>
</feature>
<proteinExistence type="predicted"/>
<organism evidence="2 3">
    <name type="scientific">Streptomyces gougerotii</name>
    <dbReference type="NCBI Taxonomy" id="53448"/>
    <lineage>
        <taxon>Bacteria</taxon>
        <taxon>Bacillati</taxon>
        <taxon>Actinomycetota</taxon>
        <taxon>Actinomycetes</taxon>
        <taxon>Kitasatosporales</taxon>
        <taxon>Streptomycetaceae</taxon>
        <taxon>Streptomyces</taxon>
        <taxon>Streptomyces diastaticus group</taxon>
    </lineage>
</organism>
<name>A0ABQ1D0B4_9ACTN</name>
<gene>
    <name evidence="2" type="ORF">Sgou_05340</name>
</gene>
<keyword evidence="3" id="KW-1185">Reference proteome</keyword>
<evidence type="ECO:0008006" key="4">
    <source>
        <dbReference type="Google" id="ProtNLM"/>
    </source>
</evidence>
<sequence length="69" mass="7312">MQVLKGGIRIVTPPQFEAMLLAHGGPHQHRYLGQVLTQARVSDCLTDHGGKPAGGRRGMSPPPSGRSSI</sequence>
<evidence type="ECO:0000256" key="1">
    <source>
        <dbReference type="SAM" id="MobiDB-lite"/>
    </source>
</evidence>
<dbReference type="Proteomes" id="UP000480804">
    <property type="component" value="Unassembled WGS sequence"/>
</dbReference>
<reference evidence="2 3" key="1">
    <citation type="submission" date="2020-02" db="EMBL/GenBank/DDBJ databases">
        <title>Whole genome shotgun sequence of Streptomyces gougerotii NBRC 13043.</title>
        <authorList>
            <person name="Ichikawa N."/>
            <person name="Komaki H."/>
            <person name="Tamura T."/>
        </authorList>
    </citation>
    <scope>NUCLEOTIDE SEQUENCE [LARGE SCALE GENOMIC DNA]</scope>
    <source>
        <strain evidence="2 3">NBRC 13043</strain>
    </source>
</reference>
<evidence type="ECO:0000313" key="2">
    <source>
        <dbReference type="EMBL" id="GFH75864.1"/>
    </source>
</evidence>
<protein>
    <recommendedName>
        <fullName evidence="4">DUF5753 domain-containing protein</fullName>
    </recommendedName>
</protein>
<accession>A0ABQ1D0B4</accession>
<evidence type="ECO:0000313" key="3">
    <source>
        <dbReference type="Proteomes" id="UP000480804"/>
    </source>
</evidence>
<dbReference type="EMBL" id="BLLO01000009">
    <property type="protein sequence ID" value="GFH75864.1"/>
    <property type="molecule type" value="Genomic_DNA"/>
</dbReference>
<feature type="compositionally biased region" description="Pro residues" evidence="1">
    <location>
        <begin position="60"/>
        <end position="69"/>
    </location>
</feature>
<comment type="caution">
    <text evidence="2">The sequence shown here is derived from an EMBL/GenBank/DDBJ whole genome shotgun (WGS) entry which is preliminary data.</text>
</comment>